<dbReference type="FunFam" id="3.40.50.1970:FF:000003">
    <property type="entry name" value="Alcohol dehydrogenase, iron-containing"/>
    <property type="match status" value="1"/>
</dbReference>
<dbReference type="SUPFAM" id="SSF56796">
    <property type="entry name" value="Dehydroquinate synthase-like"/>
    <property type="match status" value="1"/>
</dbReference>
<dbReference type="InterPro" id="IPR001670">
    <property type="entry name" value="ADH_Fe/GldA"/>
</dbReference>
<dbReference type="PANTHER" id="PTHR11496">
    <property type="entry name" value="ALCOHOL DEHYDROGENASE"/>
    <property type="match status" value="1"/>
</dbReference>
<dbReference type="GO" id="GO:0046872">
    <property type="term" value="F:metal ion binding"/>
    <property type="evidence" value="ECO:0007669"/>
    <property type="project" value="InterPro"/>
</dbReference>
<feature type="non-terminal residue" evidence="3">
    <location>
        <position position="1"/>
    </location>
</feature>
<sequence length="230" mass="25053">CLNSSMDFWYQIKFNMNNLKETAFTIDSSTIKFGNGVTEEVGWEFKKLNCNNIMIITDKKLIDHVSVIKTIKSIEQNNLNPILFADVNVEPTDSSFKKAIEFAITNNIDGFVGVGGGSSMDTAKAANLYSTYPADFMTYVNAPIGKGKLVPGKLKPMIAIPTTTGTGSETTGTAVFDYKEMNAKTAIAHRELRPLIGLIDPENVRTIPPNVVACSGLDVLCHGLESYTAI</sequence>
<dbReference type="AlphaFoldDB" id="A0A383ELW4"/>
<keyword evidence="1" id="KW-0560">Oxidoreductase</keyword>
<name>A0A383ELW4_9ZZZZ</name>
<dbReference type="GO" id="GO:0005739">
    <property type="term" value="C:mitochondrion"/>
    <property type="evidence" value="ECO:0007669"/>
    <property type="project" value="TreeGrafter"/>
</dbReference>
<organism evidence="3">
    <name type="scientific">marine metagenome</name>
    <dbReference type="NCBI Taxonomy" id="408172"/>
    <lineage>
        <taxon>unclassified sequences</taxon>
        <taxon>metagenomes</taxon>
        <taxon>ecological metagenomes</taxon>
    </lineage>
</organism>
<dbReference type="InterPro" id="IPR039697">
    <property type="entry name" value="Alcohol_dehydrogenase_Fe"/>
</dbReference>
<proteinExistence type="predicted"/>
<dbReference type="GO" id="GO:0004022">
    <property type="term" value="F:alcohol dehydrogenase (NAD+) activity"/>
    <property type="evidence" value="ECO:0007669"/>
    <property type="project" value="TreeGrafter"/>
</dbReference>
<feature type="non-terminal residue" evidence="3">
    <location>
        <position position="230"/>
    </location>
</feature>
<reference evidence="3" key="1">
    <citation type="submission" date="2018-05" db="EMBL/GenBank/DDBJ databases">
        <authorList>
            <person name="Lanie J.A."/>
            <person name="Ng W.-L."/>
            <person name="Kazmierczak K.M."/>
            <person name="Andrzejewski T.M."/>
            <person name="Davidsen T.M."/>
            <person name="Wayne K.J."/>
            <person name="Tettelin H."/>
            <person name="Glass J.I."/>
            <person name="Rusch D."/>
            <person name="Podicherti R."/>
            <person name="Tsui H.-C.T."/>
            <person name="Winkler M.E."/>
        </authorList>
    </citation>
    <scope>NUCLEOTIDE SEQUENCE</scope>
</reference>
<dbReference type="EMBL" id="UINC01226805">
    <property type="protein sequence ID" value="SVE57443.1"/>
    <property type="molecule type" value="Genomic_DNA"/>
</dbReference>
<feature type="domain" description="Alcohol dehydrogenase iron-type/glycerol dehydrogenase GldA" evidence="2">
    <location>
        <begin position="30"/>
        <end position="201"/>
    </location>
</feature>
<dbReference type="Gene3D" id="3.40.50.1970">
    <property type="match status" value="1"/>
</dbReference>
<dbReference type="Pfam" id="PF00465">
    <property type="entry name" value="Fe-ADH"/>
    <property type="match status" value="1"/>
</dbReference>
<accession>A0A383ELW4</accession>
<protein>
    <recommendedName>
        <fullName evidence="2">Alcohol dehydrogenase iron-type/glycerol dehydrogenase GldA domain-containing protein</fullName>
    </recommendedName>
</protein>
<evidence type="ECO:0000256" key="1">
    <source>
        <dbReference type="ARBA" id="ARBA00023002"/>
    </source>
</evidence>
<dbReference type="PANTHER" id="PTHR11496:SF83">
    <property type="entry name" value="HYDROXYACID-OXOACID TRANSHYDROGENASE, MITOCHONDRIAL"/>
    <property type="match status" value="1"/>
</dbReference>
<evidence type="ECO:0000259" key="2">
    <source>
        <dbReference type="Pfam" id="PF00465"/>
    </source>
</evidence>
<evidence type="ECO:0000313" key="3">
    <source>
        <dbReference type="EMBL" id="SVE57443.1"/>
    </source>
</evidence>
<gene>
    <name evidence="3" type="ORF">METZ01_LOCUS510297</name>
</gene>